<proteinExistence type="predicted"/>
<comment type="caution">
    <text evidence="7">The sequence shown here is derived from an EMBL/GenBank/DDBJ whole genome shotgun (WGS) entry which is preliminary data.</text>
</comment>
<dbReference type="InterPro" id="IPR050953">
    <property type="entry name" value="N4_N6_ade-DNA_methylase"/>
</dbReference>
<dbReference type="Proteomes" id="UP000256424">
    <property type="component" value="Unassembled WGS sequence"/>
</dbReference>
<gene>
    <name evidence="7" type="ORF">CQA66_08990</name>
</gene>
<reference evidence="7 8" key="1">
    <citation type="submission" date="2018-04" db="EMBL/GenBank/DDBJ databases">
        <title>Novel Campyloabacter and Helicobacter Species and Strains.</title>
        <authorList>
            <person name="Mannion A.J."/>
            <person name="Shen Z."/>
            <person name="Fox J.G."/>
        </authorList>
    </citation>
    <scope>NUCLEOTIDE SEQUENCE [LARGE SCALE GENOMIC DNA]</scope>
    <source>
        <strain evidence="7 8">MIT 97-5075</strain>
    </source>
</reference>
<name>A0A3D8IWJ0_9HELI</name>
<evidence type="ECO:0000256" key="2">
    <source>
        <dbReference type="ARBA" id="ARBA00022603"/>
    </source>
</evidence>
<dbReference type="GO" id="GO:0032259">
    <property type="term" value="P:methylation"/>
    <property type="evidence" value="ECO:0007669"/>
    <property type="project" value="UniProtKB-KW"/>
</dbReference>
<evidence type="ECO:0000256" key="5">
    <source>
        <dbReference type="SAM" id="MobiDB-lite"/>
    </source>
</evidence>
<comment type="catalytic activity">
    <reaction evidence="4">
        <text>a 2'-deoxyadenosine in DNA + S-adenosyl-L-methionine = an N(6)-methyl-2'-deoxyadenosine in DNA + S-adenosyl-L-homocysteine + H(+)</text>
        <dbReference type="Rhea" id="RHEA:15197"/>
        <dbReference type="Rhea" id="RHEA-COMP:12418"/>
        <dbReference type="Rhea" id="RHEA-COMP:12419"/>
        <dbReference type="ChEBI" id="CHEBI:15378"/>
        <dbReference type="ChEBI" id="CHEBI:57856"/>
        <dbReference type="ChEBI" id="CHEBI:59789"/>
        <dbReference type="ChEBI" id="CHEBI:90615"/>
        <dbReference type="ChEBI" id="CHEBI:90616"/>
        <dbReference type="EC" id="2.1.1.72"/>
    </reaction>
</comment>
<feature type="domain" description="TaqI-like C-terminal specificity" evidence="6">
    <location>
        <begin position="71"/>
        <end position="151"/>
    </location>
</feature>
<dbReference type="PANTHER" id="PTHR33841">
    <property type="entry name" value="DNA METHYLTRANSFERASE YEEA-RELATED"/>
    <property type="match status" value="1"/>
</dbReference>
<keyword evidence="3" id="KW-0808">Transferase</keyword>
<keyword evidence="2" id="KW-0489">Methyltransferase</keyword>
<accession>A0A3D8IWJ0</accession>
<dbReference type="GO" id="GO:0009007">
    <property type="term" value="F:site-specific DNA-methyltransferase (adenine-specific) activity"/>
    <property type="evidence" value="ECO:0007669"/>
    <property type="project" value="UniProtKB-EC"/>
</dbReference>
<evidence type="ECO:0000313" key="8">
    <source>
        <dbReference type="Proteomes" id="UP000256424"/>
    </source>
</evidence>
<dbReference type="InterPro" id="IPR025931">
    <property type="entry name" value="TaqI_C"/>
</dbReference>
<dbReference type="EMBL" id="NXLW01000033">
    <property type="protein sequence ID" value="RDU69326.1"/>
    <property type="molecule type" value="Genomic_DNA"/>
</dbReference>
<evidence type="ECO:0000313" key="7">
    <source>
        <dbReference type="EMBL" id="RDU69326.1"/>
    </source>
</evidence>
<dbReference type="PANTHER" id="PTHR33841:SF1">
    <property type="entry name" value="DNA METHYLTRANSFERASE A"/>
    <property type="match status" value="1"/>
</dbReference>
<feature type="region of interest" description="Disordered" evidence="5">
    <location>
        <begin position="215"/>
        <end position="241"/>
    </location>
</feature>
<dbReference type="EC" id="2.1.1.72" evidence="1"/>
<dbReference type="AlphaFoldDB" id="A0A3D8IWJ0"/>
<protein>
    <recommendedName>
        <fullName evidence="1">site-specific DNA-methyltransferase (adenine-specific)</fullName>
        <ecNumber evidence="1">2.1.1.72</ecNumber>
    </recommendedName>
</protein>
<evidence type="ECO:0000256" key="4">
    <source>
        <dbReference type="ARBA" id="ARBA00047942"/>
    </source>
</evidence>
<evidence type="ECO:0000256" key="3">
    <source>
        <dbReference type="ARBA" id="ARBA00022679"/>
    </source>
</evidence>
<sequence length="277" mass="31054">MVFALYGLDDKQRAMITAAGGGKYSLAYLLVVCVKSQSLTLLKLLCENFETELKEAFRFCEGLQVPQKQYEGKIIYPNMAKEFIAYLDMQGFFTNQKCFILSDNIKDKNRLLYLTAILNSKTNFWYFKQIGATLGASGYEMSKIFVEKLPVVETNKIDSKLLAEIEGLAKEILEINHACHSEACLQAKESHTKLKRDVSPSPQHDKIKNCHSEVLQSKTEESHNPPPSPLRNGRGDYSADTSKLESRLDSLIYQAYNLNQDEIALIESAFNSAGGGA</sequence>
<evidence type="ECO:0000256" key="1">
    <source>
        <dbReference type="ARBA" id="ARBA00011900"/>
    </source>
</evidence>
<organism evidence="7 8">
    <name type="scientific">Helicobacter aurati</name>
    <dbReference type="NCBI Taxonomy" id="137778"/>
    <lineage>
        <taxon>Bacteria</taxon>
        <taxon>Pseudomonadati</taxon>
        <taxon>Campylobacterota</taxon>
        <taxon>Epsilonproteobacteria</taxon>
        <taxon>Campylobacterales</taxon>
        <taxon>Helicobacteraceae</taxon>
        <taxon>Helicobacter</taxon>
    </lineage>
</organism>
<dbReference type="Pfam" id="PF12950">
    <property type="entry name" value="TaqI_C"/>
    <property type="match status" value="1"/>
</dbReference>
<evidence type="ECO:0000259" key="6">
    <source>
        <dbReference type="Pfam" id="PF12950"/>
    </source>
</evidence>
<keyword evidence="8" id="KW-1185">Reference proteome</keyword>